<keyword evidence="1" id="KW-0812">Transmembrane</keyword>
<proteinExistence type="predicted"/>
<accession>A0A419ERQ5</accession>
<organism evidence="2 3">
    <name type="scientific">Candidatus Abyssobacteria bacterium SURF_17</name>
    <dbReference type="NCBI Taxonomy" id="2093361"/>
    <lineage>
        <taxon>Bacteria</taxon>
        <taxon>Pseudomonadati</taxon>
        <taxon>Candidatus Hydrogenedentota</taxon>
        <taxon>Candidatus Abyssobacteria</taxon>
    </lineage>
</organism>
<dbReference type="EMBL" id="QZKI01000120">
    <property type="protein sequence ID" value="RJP66011.1"/>
    <property type="molecule type" value="Genomic_DNA"/>
</dbReference>
<sequence>MRTVFENLKKRLWLIMLIAALALGGFGIYRGEAVEVFEKARAVCLECIGIG</sequence>
<evidence type="ECO:0000313" key="2">
    <source>
        <dbReference type="EMBL" id="RJP66011.1"/>
    </source>
</evidence>
<protein>
    <submittedName>
        <fullName evidence="2">Thioredoxin</fullName>
    </submittedName>
</protein>
<comment type="caution">
    <text evidence="2">The sequence shown here is derived from an EMBL/GenBank/DDBJ whole genome shotgun (WGS) entry which is preliminary data.</text>
</comment>
<reference evidence="2 3" key="1">
    <citation type="journal article" date="2017" name="ISME J.">
        <title>Energy and carbon metabolisms in a deep terrestrial subsurface fluid microbial community.</title>
        <authorList>
            <person name="Momper L."/>
            <person name="Jungbluth S.P."/>
            <person name="Lee M.D."/>
            <person name="Amend J.P."/>
        </authorList>
    </citation>
    <scope>NUCLEOTIDE SEQUENCE [LARGE SCALE GENOMIC DNA]</scope>
    <source>
        <strain evidence="2">SURF_17</strain>
    </source>
</reference>
<dbReference type="AlphaFoldDB" id="A0A419ERQ5"/>
<dbReference type="NCBIfam" id="NF040920">
    <property type="entry name" value="CD1871A_fam"/>
    <property type="match status" value="1"/>
</dbReference>
<gene>
    <name evidence="2" type="ORF">C4532_16605</name>
</gene>
<evidence type="ECO:0000256" key="1">
    <source>
        <dbReference type="SAM" id="Phobius"/>
    </source>
</evidence>
<dbReference type="InterPro" id="IPR047708">
    <property type="entry name" value="CD1871A-like"/>
</dbReference>
<feature type="transmembrane region" description="Helical" evidence="1">
    <location>
        <begin position="12"/>
        <end position="29"/>
    </location>
</feature>
<name>A0A419ERQ5_9BACT</name>
<evidence type="ECO:0000313" key="3">
    <source>
        <dbReference type="Proteomes" id="UP000285961"/>
    </source>
</evidence>
<keyword evidence="1" id="KW-0472">Membrane</keyword>
<dbReference type="Proteomes" id="UP000285961">
    <property type="component" value="Unassembled WGS sequence"/>
</dbReference>
<keyword evidence="1" id="KW-1133">Transmembrane helix</keyword>